<dbReference type="SUPFAM" id="SSF51120">
    <property type="entry name" value="beta-Roll"/>
    <property type="match status" value="1"/>
</dbReference>
<dbReference type="PANTHER" id="PTHR38340">
    <property type="entry name" value="S-LAYER PROTEIN"/>
    <property type="match status" value="1"/>
</dbReference>
<proteinExistence type="predicted"/>
<dbReference type="SUPFAM" id="SSF55486">
    <property type="entry name" value="Metalloproteases ('zincins'), catalytic domain"/>
    <property type="match status" value="1"/>
</dbReference>
<dbReference type="PRINTS" id="PR00313">
    <property type="entry name" value="CABNDNGRPT"/>
</dbReference>
<dbReference type="EMBL" id="BMFC01000006">
    <property type="protein sequence ID" value="GGC07551.1"/>
    <property type="molecule type" value="Genomic_DNA"/>
</dbReference>
<feature type="domain" description="DUF4214" evidence="3">
    <location>
        <begin position="1429"/>
        <end position="1488"/>
    </location>
</feature>
<dbReference type="Gene3D" id="2.60.120.380">
    <property type="match status" value="5"/>
</dbReference>
<comment type="subcellular location">
    <subcellularLocation>
        <location evidence="1">Secreted</location>
    </subcellularLocation>
</comment>
<dbReference type="Gene3D" id="2.150.10.10">
    <property type="entry name" value="Serralysin-like metalloprotease, C-terminal"/>
    <property type="match status" value="1"/>
</dbReference>
<sequence>MEEDPDYAGFFEPGANYGDATAGIPSLGGLGSFGDDIDWFQVNLIAGHQYEIQLRGSETGDGTLFDPLFRGVYDDEGILYEGSGDDDGGQGLNSQALFTAEYTGVHYFSVGDAFSQSSGGGTYTLEYFDLSLPEVLNEGDDITLSISTEIPPEISSILSELGSIDDYTLTPQISVLVTSQNAIEGEDFTVSYSFGATQSLNFAALLDELVEDDESVSVNIQGTVTWSGPGLEEPLIDPINFTRNFTINSAPFGVPDPIIDYTFTGPEIIGNVLTNFADGSEETFTAIPFSFESPTVIGELLENGDISITDSTATPGQTVIVRFSVIDERGATTASEQEIRFGALADDYLPGETALELGSISIGFPEIGSVERAEDRDRFLVTLEAGQLYSIGLASASNASGTLADPEIFGIYDSLNVALPGSSDNDSGTGRNALIDPFLVETSGVYEIEVGSHTPFGTGGYELSVLSLGAADDFLPGPFADDFGAAVVDVPALGSIERAGDRDRFDITLLAGAEYDISLEGLPTGGGSNPNPEIIGVFSSAGILVPGSADNNSGLDTNALVTGLTVPTDGIYQIEVAGAQDLSIGDYTLTATFTGFVDDFLPGIAAGVGNVSVGGRTPGEIETIGDIDAFRVSLQSNTTYQINILGQASNNGTLLDPSLLGVFSSSALTGAPISSVQTLNTQLIQDDSISYFTPQSAGDFFIAVQDGFDGLGTYAVEVIDIGIRDDFASDIDTTGTIAPGSTATGRIDFAQDQDWFEVSLAANRLYEISLVPVDGDNALADPFFNGVYDANGVLIQNTANDDGGPGTSSALQFVTDVGGTFYLSAGGFANATGQYRVELNDLGPLDDGRFDITVEFTSDDIPNAYVSAFEDAVERWEEIITGDLPYAFVEGYGYVDDILIEVSVQDIDLSFEGVEQTILAISSVLDQRDGASALPSYSRIVINSEEVGTLLNLDEFVANTIGRALGFGALWEEFGLVRLIDGVATYTGPNGLREIEELSDDLNGVNVLETGADGGLAAQYWSEAVLDEELMTSRVELRRLEAGPPNFGVPDNPISALTIAAMQDLGYQVDYDAADGFRLDPGALSRHTSNPAENGPAPVLAQSTAQNRLLVDLADTSGIPGGAAYIYTRPNILSENPGSFALNDANTELVVIANGTNVVLLEGVTGTNLNIELTGTFAKNAPTEISQLSGTVDAMEVSSLDGQLLFSVDYTQEPATIAEIAAQWPNYPIDGENIIIIDTLPDTVARVNPNGGGATDSRIFTGASDDFVRGGDQAELINGGADNDTLQGQGGNDSLVGEGGNDVLEGGRGNDLVNGGAGIDTAVYSGAQSAYTLTLSAGSTVIEDRRADGNGLDTLIGIELLDFDTDFFEGTPFNLQQFGGPTGLSASDFESFIELYIAYFNRAPDAVGLNFWGTAFANGVSLADSARLFVDQVETRATYPSDLSNSELVATIYDNVLGRIPDQAGFDFWVNALDTGGIGRDIAILGILGGAKADPPADATQDFIDQQLADRAYLATKTDIGAYFAVHKGMSDVDNAANAMAVFNGSAESVTAALAQIDSFYDAALNPTSGEFLMPLVGVLDDPFA</sequence>
<dbReference type="InterPro" id="IPR011049">
    <property type="entry name" value="Serralysin-like_metalloprot_C"/>
</dbReference>
<gene>
    <name evidence="4" type="ORF">GCM10011363_25360</name>
</gene>
<evidence type="ECO:0000256" key="2">
    <source>
        <dbReference type="ARBA" id="ARBA00022525"/>
    </source>
</evidence>
<keyword evidence="2" id="KW-0964">Secreted</keyword>
<evidence type="ECO:0000259" key="3">
    <source>
        <dbReference type="Pfam" id="PF13946"/>
    </source>
</evidence>
<evidence type="ECO:0000313" key="4">
    <source>
        <dbReference type="EMBL" id="GGC07551.1"/>
    </source>
</evidence>
<protein>
    <recommendedName>
        <fullName evidence="3">DUF4214 domain-containing protein</fullName>
    </recommendedName>
</protein>
<dbReference type="Pfam" id="PF13946">
    <property type="entry name" value="DUF4214"/>
    <property type="match status" value="1"/>
</dbReference>
<keyword evidence="5" id="KW-1185">Reference proteome</keyword>
<evidence type="ECO:0000256" key="1">
    <source>
        <dbReference type="ARBA" id="ARBA00004613"/>
    </source>
</evidence>
<reference evidence="5" key="1">
    <citation type="journal article" date="2019" name="Int. J. Syst. Evol. Microbiol.">
        <title>The Global Catalogue of Microorganisms (GCM) 10K type strain sequencing project: providing services to taxonomists for standard genome sequencing and annotation.</title>
        <authorList>
            <consortium name="The Broad Institute Genomics Platform"/>
            <consortium name="The Broad Institute Genome Sequencing Center for Infectious Disease"/>
            <person name="Wu L."/>
            <person name="Ma J."/>
        </authorList>
    </citation>
    <scope>NUCLEOTIDE SEQUENCE [LARGE SCALE GENOMIC DNA]</scope>
    <source>
        <strain evidence="5">CGMCC 1.12478</strain>
    </source>
</reference>
<accession>A0ABQ1KU60</accession>
<dbReference type="InterPro" id="IPR038255">
    <property type="entry name" value="PBS_linker_sf"/>
</dbReference>
<dbReference type="PANTHER" id="PTHR38340:SF1">
    <property type="entry name" value="S-LAYER PROTEIN"/>
    <property type="match status" value="1"/>
</dbReference>
<dbReference type="Gene3D" id="3.90.132.10">
    <property type="entry name" value="Leishmanolysin , domain 2"/>
    <property type="match status" value="1"/>
</dbReference>
<dbReference type="InterPro" id="IPR001343">
    <property type="entry name" value="Hemolysn_Ca-bd"/>
</dbReference>
<dbReference type="Gene3D" id="1.10.3130.20">
    <property type="entry name" value="Phycobilisome linker domain"/>
    <property type="match status" value="1"/>
</dbReference>
<dbReference type="InterPro" id="IPR018511">
    <property type="entry name" value="Hemolysin-typ_Ca-bd_CS"/>
</dbReference>
<evidence type="ECO:0000313" key="5">
    <source>
        <dbReference type="Proteomes" id="UP000645462"/>
    </source>
</evidence>
<dbReference type="InterPro" id="IPR050557">
    <property type="entry name" value="RTX_toxin/Mannuronan_C5-epim"/>
</dbReference>
<organism evidence="4 5">
    <name type="scientific">Marivita lacus</name>
    <dbReference type="NCBI Taxonomy" id="1323742"/>
    <lineage>
        <taxon>Bacteria</taxon>
        <taxon>Pseudomonadati</taxon>
        <taxon>Pseudomonadota</taxon>
        <taxon>Alphaproteobacteria</taxon>
        <taxon>Rhodobacterales</taxon>
        <taxon>Roseobacteraceae</taxon>
        <taxon>Marivita</taxon>
    </lineage>
</organism>
<name>A0ABQ1KU60_9RHOB</name>
<dbReference type="Proteomes" id="UP000645462">
    <property type="component" value="Unassembled WGS sequence"/>
</dbReference>
<dbReference type="Pfam" id="PF00353">
    <property type="entry name" value="HemolysinCabind"/>
    <property type="match status" value="2"/>
</dbReference>
<dbReference type="InterPro" id="IPR025282">
    <property type="entry name" value="DUF4214"/>
</dbReference>
<comment type="caution">
    <text evidence="4">The sequence shown here is derived from an EMBL/GenBank/DDBJ whole genome shotgun (WGS) entry which is preliminary data.</text>
</comment>
<dbReference type="PROSITE" id="PS00330">
    <property type="entry name" value="HEMOLYSIN_CALCIUM"/>
    <property type="match status" value="1"/>
</dbReference>